<dbReference type="PRINTS" id="PR00792">
    <property type="entry name" value="PEPSIN"/>
</dbReference>
<dbReference type="InterPro" id="IPR021109">
    <property type="entry name" value="Peptidase_aspartic_dom_sf"/>
</dbReference>
<reference evidence="8 9" key="1">
    <citation type="journal article" date="2011" name="PLoS Pathog.">
        <title>Endophytic Life Strategies Decoded by Genome and Transcriptome Analyses of the Mutualistic Root Symbiont Piriformospora indica.</title>
        <authorList>
            <person name="Zuccaro A."/>
            <person name="Lahrmann U."/>
            <person name="Guldener U."/>
            <person name="Langen G."/>
            <person name="Pfiffi S."/>
            <person name="Biedenkopf D."/>
            <person name="Wong P."/>
            <person name="Samans B."/>
            <person name="Grimm C."/>
            <person name="Basiewicz M."/>
            <person name="Murat C."/>
            <person name="Martin F."/>
            <person name="Kogel K.H."/>
        </authorList>
    </citation>
    <scope>NUCLEOTIDE SEQUENCE [LARGE SCALE GENOMIC DNA]</scope>
    <source>
        <strain evidence="8 9">DSM 11827</strain>
    </source>
</reference>
<dbReference type="OrthoDB" id="15189at2759"/>
<keyword evidence="4" id="KW-1015">Disulfide bond</keyword>
<dbReference type="OMA" id="YSGEIYW"/>
<dbReference type="FunFam" id="2.40.70.10:FF:000008">
    <property type="entry name" value="Cathepsin D"/>
    <property type="match status" value="1"/>
</dbReference>
<evidence type="ECO:0000256" key="4">
    <source>
        <dbReference type="PIRSR" id="PIRSR601461-2"/>
    </source>
</evidence>
<keyword evidence="5" id="KW-0378">Hydrolase</keyword>
<organism evidence="8 9">
    <name type="scientific">Serendipita indica (strain DSM 11827)</name>
    <name type="common">Root endophyte fungus</name>
    <name type="synonym">Piriformospora indica</name>
    <dbReference type="NCBI Taxonomy" id="1109443"/>
    <lineage>
        <taxon>Eukaryota</taxon>
        <taxon>Fungi</taxon>
        <taxon>Dikarya</taxon>
        <taxon>Basidiomycota</taxon>
        <taxon>Agaricomycotina</taxon>
        <taxon>Agaricomycetes</taxon>
        <taxon>Sebacinales</taxon>
        <taxon>Serendipitaceae</taxon>
        <taxon>Serendipita</taxon>
    </lineage>
</organism>
<evidence type="ECO:0000256" key="2">
    <source>
        <dbReference type="ARBA" id="ARBA00022750"/>
    </source>
</evidence>
<dbReference type="Proteomes" id="UP000007148">
    <property type="component" value="Unassembled WGS sequence"/>
</dbReference>
<dbReference type="InterPro" id="IPR001969">
    <property type="entry name" value="Aspartic_peptidase_AS"/>
</dbReference>
<evidence type="ECO:0000256" key="5">
    <source>
        <dbReference type="RuleBase" id="RU000454"/>
    </source>
</evidence>
<evidence type="ECO:0000256" key="1">
    <source>
        <dbReference type="ARBA" id="ARBA00007447"/>
    </source>
</evidence>
<evidence type="ECO:0000256" key="3">
    <source>
        <dbReference type="PIRSR" id="PIRSR601461-1"/>
    </source>
</evidence>
<dbReference type="PANTHER" id="PTHR47966:SF57">
    <property type="entry name" value="PEPTIDASE A1 DOMAIN-CONTAINING PROTEIN"/>
    <property type="match status" value="1"/>
</dbReference>
<keyword evidence="5 8" id="KW-0645">Protease</keyword>
<feature type="active site" evidence="3">
    <location>
        <position position="302"/>
    </location>
</feature>
<dbReference type="PROSITE" id="PS51767">
    <property type="entry name" value="PEPTIDASE_A1"/>
    <property type="match status" value="1"/>
</dbReference>
<dbReference type="Pfam" id="PF00026">
    <property type="entry name" value="Asp"/>
    <property type="match status" value="1"/>
</dbReference>
<evidence type="ECO:0000256" key="6">
    <source>
        <dbReference type="SAM" id="SignalP"/>
    </source>
</evidence>
<dbReference type="PROSITE" id="PS00141">
    <property type="entry name" value="ASP_PROTEASE"/>
    <property type="match status" value="1"/>
</dbReference>
<evidence type="ECO:0000259" key="7">
    <source>
        <dbReference type="PROSITE" id="PS51767"/>
    </source>
</evidence>
<dbReference type="InterPro" id="IPR001461">
    <property type="entry name" value="Aspartic_peptidase_A1"/>
</dbReference>
<accession>G4TMT8</accession>
<protein>
    <submittedName>
        <fullName evidence="8">Related to pepsin (Aspartate protease)</fullName>
    </submittedName>
</protein>
<dbReference type="FunCoup" id="G4TMT8">
    <property type="interactions" value="38"/>
</dbReference>
<feature type="chain" id="PRO_5003468909" evidence="6">
    <location>
        <begin position="19"/>
        <end position="416"/>
    </location>
</feature>
<sequence>MHFSLATILAVVPLLASASPLAQSPRATIPLSKRSNLYKEDGALNLDVLRGQLVRAKAKLSHGFASYQRNTGQRHPLAGNLEVVDNTSKRAVGKDALTDDSEELWHGTISVGTPAVSYKVDFDTGSSDLFLPASTCGSTCSGHTKYNPSSSSTSKALGKSFSLSYGDGSTVSGKQYKDTVKIAGLTATSQTLGAATKYSSGFSSANFPADGLMGMGFQSISDYNAPPVFQTLVSEGQTTSSVFAFKLAESGSELTIGGLNSALYSGTPIYTDVTQEGYWQIDFDALKVGSKSVAGSTAAIVDSGTTLVIVSTSAAAAFYQQIPGSADASNTVGAGFYTFPCSTTIPKVAFTINGKDLAMSSSSVNFGPVSQGSSDCVGSIVGDSSFDLAILGDAFMRNYYTIFDYGNSRVGFATLA</sequence>
<dbReference type="EMBL" id="CAFZ01000174">
    <property type="protein sequence ID" value="CCA72631.1"/>
    <property type="molecule type" value="Genomic_DNA"/>
</dbReference>
<name>G4TMT8_SERID</name>
<feature type="active site" evidence="3">
    <location>
        <position position="123"/>
    </location>
</feature>
<dbReference type="SUPFAM" id="SSF50630">
    <property type="entry name" value="Acid proteases"/>
    <property type="match status" value="1"/>
</dbReference>
<feature type="domain" description="Peptidase A1" evidence="7">
    <location>
        <begin position="105"/>
        <end position="413"/>
    </location>
</feature>
<keyword evidence="9" id="KW-1185">Reference proteome</keyword>
<proteinExistence type="inferred from homology"/>
<dbReference type="eggNOG" id="KOG1339">
    <property type="taxonomic scope" value="Eukaryota"/>
</dbReference>
<feature type="disulfide bond" evidence="4">
    <location>
        <begin position="136"/>
        <end position="140"/>
    </location>
</feature>
<gene>
    <name evidence="8" type="ORF">PIIN_06568</name>
</gene>
<dbReference type="InterPro" id="IPR034164">
    <property type="entry name" value="Pepsin-like_dom"/>
</dbReference>
<evidence type="ECO:0000313" key="8">
    <source>
        <dbReference type="EMBL" id="CCA72631.1"/>
    </source>
</evidence>
<feature type="signal peptide" evidence="6">
    <location>
        <begin position="1"/>
        <end position="18"/>
    </location>
</feature>
<dbReference type="PANTHER" id="PTHR47966">
    <property type="entry name" value="BETA-SITE APP-CLEAVING ENZYME, ISOFORM A-RELATED"/>
    <property type="match status" value="1"/>
</dbReference>
<dbReference type="Gene3D" id="2.40.70.10">
    <property type="entry name" value="Acid Proteases"/>
    <property type="match status" value="2"/>
</dbReference>
<dbReference type="GO" id="GO:0004190">
    <property type="term" value="F:aspartic-type endopeptidase activity"/>
    <property type="evidence" value="ECO:0007669"/>
    <property type="project" value="UniProtKB-KW"/>
</dbReference>
<dbReference type="STRING" id="1109443.G4TMT8"/>
<dbReference type="InParanoid" id="G4TMT8"/>
<comment type="similarity">
    <text evidence="1 5">Belongs to the peptidase A1 family.</text>
</comment>
<dbReference type="InterPro" id="IPR033121">
    <property type="entry name" value="PEPTIDASE_A1"/>
</dbReference>
<evidence type="ECO:0000313" key="9">
    <source>
        <dbReference type="Proteomes" id="UP000007148"/>
    </source>
</evidence>
<dbReference type="CDD" id="cd05471">
    <property type="entry name" value="pepsin_like"/>
    <property type="match status" value="1"/>
</dbReference>
<dbReference type="AlphaFoldDB" id="G4TMT8"/>
<dbReference type="HOGENOM" id="CLU_013253_1_4_1"/>
<comment type="caution">
    <text evidence="8">The sequence shown here is derived from an EMBL/GenBank/DDBJ whole genome shotgun (WGS) entry which is preliminary data.</text>
</comment>
<keyword evidence="6" id="KW-0732">Signal</keyword>
<keyword evidence="2 5" id="KW-0064">Aspartyl protease</keyword>
<dbReference type="GO" id="GO:0006508">
    <property type="term" value="P:proteolysis"/>
    <property type="evidence" value="ECO:0007669"/>
    <property type="project" value="UniProtKB-KW"/>
</dbReference>